<dbReference type="Pfam" id="PF01322">
    <property type="entry name" value="Cytochrom_C_2"/>
    <property type="match status" value="1"/>
</dbReference>
<evidence type="ECO:0000256" key="1">
    <source>
        <dbReference type="ARBA" id="ARBA00022448"/>
    </source>
</evidence>
<evidence type="ECO:0000313" key="8">
    <source>
        <dbReference type="Proteomes" id="UP001156882"/>
    </source>
</evidence>
<dbReference type="RefSeq" id="WP_284311962.1">
    <property type="nucleotide sequence ID" value="NZ_BSPC01000017.1"/>
</dbReference>
<evidence type="ECO:0000256" key="4">
    <source>
        <dbReference type="ARBA" id="ARBA00022982"/>
    </source>
</evidence>
<proteinExistence type="predicted"/>
<evidence type="ECO:0000256" key="5">
    <source>
        <dbReference type="ARBA" id="ARBA00023004"/>
    </source>
</evidence>
<dbReference type="InterPro" id="IPR012127">
    <property type="entry name" value="Cyt_c_prime"/>
</dbReference>
<dbReference type="Proteomes" id="UP001156882">
    <property type="component" value="Unassembled WGS sequence"/>
</dbReference>
<gene>
    <name evidence="7" type="ORF">GCM10007874_21060</name>
</gene>
<dbReference type="PIRSF" id="PIRSF000027">
    <property type="entry name" value="Cytc_c_prime"/>
    <property type="match status" value="1"/>
</dbReference>
<accession>A0ABQ6CFU0</accession>
<comment type="caution">
    <text evidence="7">The sequence shown here is derived from an EMBL/GenBank/DDBJ whole genome shotgun (WGS) entry which is preliminary data.</text>
</comment>
<keyword evidence="3" id="KW-0479">Metal-binding</keyword>
<evidence type="ECO:0000256" key="6">
    <source>
        <dbReference type="SAM" id="SignalP"/>
    </source>
</evidence>
<dbReference type="InterPro" id="IPR002321">
    <property type="entry name" value="Cyt_c_II"/>
</dbReference>
<keyword evidence="4" id="KW-0249">Electron transport</keyword>
<keyword evidence="8" id="KW-1185">Reference proteome</keyword>
<keyword evidence="2" id="KW-0349">Heme</keyword>
<dbReference type="PROSITE" id="PS51009">
    <property type="entry name" value="CYTCII"/>
    <property type="match status" value="1"/>
</dbReference>
<keyword evidence="5" id="KW-0408">Iron</keyword>
<evidence type="ECO:0000313" key="7">
    <source>
        <dbReference type="EMBL" id="GLS19089.1"/>
    </source>
</evidence>
<sequence length="145" mass="15002">MKRFVIAAALVAVGVTTAFAGPIEDRQALMKGIAKATKDASAYAKGEAPFDAAKVKVLLQVYVDGAAKLPTLFPDDSKTGGGTDPTTASPKIWEDMAGFKTHAAKLSADATSAMAATDQASFAKAFGVIASNCNSCHGDYRVKKD</sequence>
<dbReference type="Gene3D" id="1.20.120.10">
    <property type="entry name" value="Cytochrome c/b562"/>
    <property type="match status" value="1"/>
</dbReference>
<keyword evidence="1" id="KW-0813">Transport</keyword>
<feature type="signal peptide" evidence="6">
    <location>
        <begin position="1"/>
        <end position="20"/>
    </location>
</feature>
<name>A0ABQ6CFU0_9HYPH</name>
<protein>
    <submittedName>
        <fullName evidence="7">Cytochrome C556</fullName>
    </submittedName>
</protein>
<organism evidence="7 8">
    <name type="scientific">Labrys miyagiensis</name>
    <dbReference type="NCBI Taxonomy" id="346912"/>
    <lineage>
        <taxon>Bacteria</taxon>
        <taxon>Pseudomonadati</taxon>
        <taxon>Pseudomonadota</taxon>
        <taxon>Alphaproteobacteria</taxon>
        <taxon>Hyphomicrobiales</taxon>
        <taxon>Xanthobacteraceae</taxon>
        <taxon>Labrys</taxon>
    </lineage>
</organism>
<keyword evidence="6" id="KW-0732">Signal</keyword>
<reference evidence="8" key="1">
    <citation type="journal article" date="2019" name="Int. J. Syst. Evol. Microbiol.">
        <title>The Global Catalogue of Microorganisms (GCM) 10K type strain sequencing project: providing services to taxonomists for standard genome sequencing and annotation.</title>
        <authorList>
            <consortium name="The Broad Institute Genomics Platform"/>
            <consortium name="The Broad Institute Genome Sequencing Center for Infectious Disease"/>
            <person name="Wu L."/>
            <person name="Ma J."/>
        </authorList>
    </citation>
    <scope>NUCLEOTIDE SEQUENCE [LARGE SCALE GENOMIC DNA]</scope>
    <source>
        <strain evidence="8">NBRC 101365</strain>
    </source>
</reference>
<evidence type="ECO:0000256" key="2">
    <source>
        <dbReference type="ARBA" id="ARBA00022617"/>
    </source>
</evidence>
<feature type="chain" id="PRO_5046731928" evidence="6">
    <location>
        <begin position="21"/>
        <end position="145"/>
    </location>
</feature>
<evidence type="ECO:0000256" key="3">
    <source>
        <dbReference type="ARBA" id="ARBA00022723"/>
    </source>
</evidence>
<dbReference type="SUPFAM" id="SSF47175">
    <property type="entry name" value="Cytochromes"/>
    <property type="match status" value="1"/>
</dbReference>
<dbReference type="EMBL" id="BSPC01000017">
    <property type="protein sequence ID" value="GLS19089.1"/>
    <property type="molecule type" value="Genomic_DNA"/>
</dbReference>
<dbReference type="InterPro" id="IPR010980">
    <property type="entry name" value="Cyt_c/b562"/>
</dbReference>